<dbReference type="PANTHER" id="PTHR42811">
    <property type="entry name" value="SERINE ACETYLTRANSFERASE"/>
    <property type="match status" value="1"/>
</dbReference>
<dbReference type="AlphaFoldDB" id="A0A150SHG8"/>
<dbReference type="NCBIfam" id="NF041874">
    <property type="entry name" value="EPS_EpsC"/>
    <property type="match status" value="1"/>
</dbReference>
<name>A0A150SHG8_SORCE</name>
<evidence type="ECO:0000256" key="3">
    <source>
        <dbReference type="ARBA" id="ARBA00023315"/>
    </source>
</evidence>
<sequence>MPETMSIERPAAPDTGGARRPLGRRPVLPSREVLVGIARDLRAAFFPAHFGPPDLTDEGTDYFVGRTLDAALLALHEQIRRGLGFSRDLDARELARREGRAAEIVRDFVAGLPAVRALLETDVRAAFQGDPAATSIDEAVFCYPGITAIFHHRIAHLLYTLGVPLIPRILSEIAHAETGIDIHPGAHIGASFFIDHGTGVVIGETCRIGDRVRLYQGVTLGAKSFPLDGGGNPIKGIDRHPIVEDNVVVYAGATILGRITIGHGSSIGGNVWLTRSVPPNSRISQANVRSDVFEDGGGI</sequence>
<dbReference type="SUPFAM" id="SSF51161">
    <property type="entry name" value="Trimeric LpxA-like enzymes"/>
    <property type="match status" value="1"/>
</dbReference>
<organism evidence="5 6">
    <name type="scientific">Sorangium cellulosum</name>
    <name type="common">Polyangium cellulosum</name>
    <dbReference type="NCBI Taxonomy" id="56"/>
    <lineage>
        <taxon>Bacteria</taxon>
        <taxon>Pseudomonadati</taxon>
        <taxon>Myxococcota</taxon>
        <taxon>Polyangia</taxon>
        <taxon>Polyangiales</taxon>
        <taxon>Polyangiaceae</taxon>
        <taxon>Sorangium</taxon>
    </lineage>
</organism>
<evidence type="ECO:0000256" key="1">
    <source>
        <dbReference type="ARBA" id="ARBA00022605"/>
    </source>
</evidence>
<evidence type="ECO:0000313" key="5">
    <source>
        <dbReference type="EMBL" id="KYF91797.1"/>
    </source>
</evidence>
<reference evidence="5 6" key="1">
    <citation type="submission" date="2014-02" db="EMBL/GenBank/DDBJ databases">
        <title>The small core and large imbalanced accessory genome model reveals a collaborative survival strategy of Sorangium cellulosum strains in nature.</title>
        <authorList>
            <person name="Han K."/>
            <person name="Peng R."/>
            <person name="Blom J."/>
            <person name="Li Y.-Z."/>
        </authorList>
    </citation>
    <scope>NUCLEOTIDE SEQUENCE [LARGE SCALE GENOMIC DNA]</scope>
    <source>
        <strain evidence="5 6">So0149</strain>
    </source>
</reference>
<comment type="caution">
    <text evidence="5">The sequence shown here is derived from an EMBL/GenBank/DDBJ whole genome shotgun (WGS) entry which is preliminary data.</text>
</comment>
<evidence type="ECO:0000256" key="2">
    <source>
        <dbReference type="ARBA" id="ARBA00022679"/>
    </source>
</evidence>
<dbReference type="GO" id="GO:0016746">
    <property type="term" value="F:acyltransferase activity"/>
    <property type="evidence" value="ECO:0007669"/>
    <property type="project" value="UniProtKB-KW"/>
</dbReference>
<dbReference type="InterPro" id="IPR042122">
    <property type="entry name" value="Ser_AcTrfase_N_sf"/>
</dbReference>
<keyword evidence="2 5" id="KW-0808">Transferase</keyword>
<gene>
    <name evidence="5" type="ORF">BE18_16895</name>
</gene>
<accession>A0A150SHG8</accession>
<dbReference type="InterPro" id="IPR045304">
    <property type="entry name" value="LbH_SAT"/>
</dbReference>
<proteinExistence type="predicted"/>
<dbReference type="InterPro" id="IPR011004">
    <property type="entry name" value="Trimer_LpxA-like_sf"/>
</dbReference>
<protein>
    <submittedName>
        <fullName evidence="5">Serine acetyltransferase</fullName>
    </submittedName>
</protein>
<feature type="region of interest" description="Disordered" evidence="4">
    <location>
        <begin position="1"/>
        <end position="24"/>
    </location>
</feature>
<dbReference type="Gene3D" id="2.160.10.10">
    <property type="entry name" value="Hexapeptide repeat proteins"/>
    <property type="match status" value="1"/>
</dbReference>
<dbReference type="Gene3D" id="1.10.3130.10">
    <property type="entry name" value="serine acetyltransferase, domain 1"/>
    <property type="match status" value="1"/>
</dbReference>
<dbReference type="GO" id="GO:0008652">
    <property type="term" value="P:amino acid biosynthetic process"/>
    <property type="evidence" value="ECO:0007669"/>
    <property type="project" value="UniProtKB-KW"/>
</dbReference>
<dbReference type="FunFam" id="2.160.10.10:FF:000015">
    <property type="entry name" value="Serine acetyltransferase, plasmid"/>
    <property type="match status" value="1"/>
</dbReference>
<keyword evidence="3" id="KW-0012">Acyltransferase</keyword>
<dbReference type="EMBL" id="JEMC01001993">
    <property type="protein sequence ID" value="KYF91797.1"/>
    <property type="molecule type" value="Genomic_DNA"/>
</dbReference>
<keyword evidence="1" id="KW-0028">Amino-acid biosynthesis</keyword>
<evidence type="ECO:0000313" key="6">
    <source>
        <dbReference type="Proteomes" id="UP000075515"/>
    </source>
</evidence>
<evidence type="ECO:0000256" key="4">
    <source>
        <dbReference type="SAM" id="MobiDB-lite"/>
    </source>
</evidence>
<dbReference type="CDD" id="cd03354">
    <property type="entry name" value="LbH_SAT"/>
    <property type="match status" value="1"/>
</dbReference>
<dbReference type="InterPro" id="IPR053376">
    <property type="entry name" value="Serine_acetyltransferase"/>
</dbReference>
<dbReference type="Proteomes" id="UP000075515">
    <property type="component" value="Unassembled WGS sequence"/>
</dbReference>